<dbReference type="Proteomes" id="UP001589702">
    <property type="component" value="Unassembled WGS sequence"/>
</dbReference>
<proteinExistence type="predicted"/>
<organism evidence="1 2">
    <name type="scientific">Arthrobacter ramosus</name>
    <dbReference type="NCBI Taxonomy" id="1672"/>
    <lineage>
        <taxon>Bacteria</taxon>
        <taxon>Bacillati</taxon>
        <taxon>Actinomycetota</taxon>
        <taxon>Actinomycetes</taxon>
        <taxon>Micrococcales</taxon>
        <taxon>Micrococcaceae</taxon>
        <taxon>Arthrobacter</taxon>
    </lineage>
</organism>
<sequence length="111" mass="12317">MAVWIETLDGVIWAPGDSRLIREHHLTMPPPYALLFDFSDSECHFTFDGAVEMANGYPDANLLLHHWGSVDSPDFPPFNADPDTLRDAVVKPKRIRMLAPGEPFRLGGASA</sequence>
<evidence type="ECO:0000313" key="1">
    <source>
        <dbReference type="EMBL" id="MFB9821867.1"/>
    </source>
</evidence>
<dbReference type="EMBL" id="JBHMBC010000039">
    <property type="protein sequence ID" value="MFB9821867.1"/>
    <property type="molecule type" value="Genomic_DNA"/>
</dbReference>
<gene>
    <name evidence="1" type="ORF">ACFFP1_20525</name>
</gene>
<name>A0ABV5Y4D6_ARTRM</name>
<keyword evidence="2" id="KW-1185">Reference proteome</keyword>
<comment type="caution">
    <text evidence="1">The sequence shown here is derived from an EMBL/GenBank/DDBJ whole genome shotgun (WGS) entry which is preliminary data.</text>
</comment>
<protein>
    <submittedName>
        <fullName evidence="1">Uncharacterized protein</fullName>
    </submittedName>
</protein>
<dbReference type="RefSeq" id="WP_344788129.1">
    <property type="nucleotide sequence ID" value="NZ_BAAAWN010000001.1"/>
</dbReference>
<reference evidence="1 2" key="1">
    <citation type="submission" date="2024-09" db="EMBL/GenBank/DDBJ databases">
        <authorList>
            <person name="Sun Q."/>
            <person name="Mori K."/>
        </authorList>
    </citation>
    <scope>NUCLEOTIDE SEQUENCE [LARGE SCALE GENOMIC DNA]</scope>
    <source>
        <strain evidence="1 2">JCM 1334</strain>
    </source>
</reference>
<accession>A0ABV5Y4D6</accession>
<evidence type="ECO:0000313" key="2">
    <source>
        <dbReference type="Proteomes" id="UP001589702"/>
    </source>
</evidence>